<dbReference type="AlphaFoldDB" id="A0A5M9HK84"/>
<dbReference type="InterPro" id="IPR002850">
    <property type="entry name" value="PIN_toxin-like"/>
</dbReference>
<organism evidence="2 3">
    <name type="scientific">Arcticibacter tournemirensis</name>
    <dbReference type="NCBI Taxonomy" id="699437"/>
    <lineage>
        <taxon>Bacteria</taxon>
        <taxon>Pseudomonadati</taxon>
        <taxon>Bacteroidota</taxon>
        <taxon>Sphingobacteriia</taxon>
        <taxon>Sphingobacteriales</taxon>
        <taxon>Sphingobacteriaceae</taxon>
        <taxon>Arcticibacter</taxon>
    </lineage>
</organism>
<comment type="caution">
    <text evidence="2">The sequence shown here is derived from an EMBL/GenBank/DDBJ whole genome shotgun (WGS) entry which is preliminary data.</text>
</comment>
<feature type="domain" description="PIN" evidence="1">
    <location>
        <begin position="9"/>
        <end position="97"/>
    </location>
</feature>
<dbReference type="RefSeq" id="WP_141813902.1">
    <property type="nucleotide sequence ID" value="NZ_VFPL01000001.1"/>
</dbReference>
<accession>A0A5M9HK84</accession>
<reference evidence="2 3" key="1">
    <citation type="submission" date="2019-09" db="EMBL/GenBank/DDBJ databases">
        <title>Pararcticibacter amylolyticus gen. nov., sp. nov., isolated from a rottenly hemp rope, and reclassification of Pedobacter tournemirensis as Pararcticibacter tournemirensis comb. nov.</title>
        <authorList>
            <person name="Cai Y."/>
        </authorList>
    </citation>
    <scope>NUCLEOTIDE SEQUENCE [LARGE SCALE GENOMIC DNA]</scope>
    <source>
        <strain evidence="2 3">TF5-37.2-LB10</strain>
    </source>
</reference>
<dbReference type="OrthoDB" id="597986at2"/>
<gene>
    <name evidence="2" type="ORF">F1649_00330</name>
</gene>
<proteinExistence type="predicted"/>
<dbReference type="Pfam" id="PF13470">
    <property type="entry name" value="PIN_3"/>
    <property type="match status" value="1"/>
</dbReference>
<evidence type="ECO:0000313" key="3">
    <source>
        <dbReference type="Proteomes" id="UP000322918"/>
    </source>
</evidence>
<dbReference type="Proteomes" id="UP000322918">
    <property type="component" value="Unassembled WGS sequence"/>
</dbReference>
<sequence length="110" mass="12328">MTVQLKHGAAIDKAILSGKIAVSSQTLEELTLVIFRRKFDKYFLNEIERLEIVDKIAQNSVLCDPELKIFDCRDPKDNMILELAVAANASCIISGDEDLLTLHPFRGIPE</sequence>
<keyword evidence="3" id="KW-1185">Reference proteome</keyword>
<dbReference type="InterPro" id="IPR029060">
    <property type="entry name" value="PIN-like_dom_sf"/>
</dbReference>
<dbReference type="PANTHER" id="PTHR34610:SF4">
    <property type="entry name" value="SLL8027 PROTEIN"/>
    <property type="match status" value="1"/>
</dbReference>
<dbReference type="SUPFAM" id="SSF88723">
    <property type="entry name" value="PIN domain-like"/>
    <property type="match status" value="1"/>
</dbReference>
<dbReference type="PANTHER" id="PTHR34610">
    <property type="entry name" value="SSL7007 PROTEIN"/>
    <property type="match status" value="1"/>
</dbReference>
<dbReference type="InterPro" id="IPR002716">
    <property type="entry name" value="PIN_dom"/>
</dbReference>
<evidence type="ECO:0000259" key="1">
    <source>
        <dbReference type="Pfam" id="PF13470"/>
    </source>
</evidence>
<evidence type="ECO:0000313" key="2">
    <source>
        <dbReference type="EMBL" id="KAA8486693.1"/>
    </source>
</evidence>
<dbReference type="EMBL" id="VWNE01000001">
    <property type="protein sequence ID" value="KAA8486693.1"/>
    <property type="molecule type" value="Genomic_DNA"/>
</dbReference>
<protein>
    <submittedName>
        <fullName evidence="2">Putative toxin-antitoxin system toxin component, PIN family</fullName>
    </submittedName>
</protein>
<dbReference type="NCBIfam" id="TIGR00305">
    <property type="entry name" value="putative toxin-antitoxin system toxin component, PIN family"/>
    <property type="match status" value="1"/>
</dbReference>
<name>A0A5M9HK84_9SPHI</name>